<dbReference type="SUPFAM" id="SSF56349">
    <property type="entry name" value="DNA breaking-rejoining enzymes"/>
    <property type="match status" value="1"/>
</dbReference>
<dbReference type="InterPro" id="IPR025427">
    <property type="entry name" value="DUF4160"/>
</dbReference>
<keyword evidence="6" id="KW-1185">Reference proteome</keyword>
<keyword evidence="4" id="KW-0233">DNA recombination</keyword>
<name>A0A679I3B6_9RHOO</name>
<dbReference type="Pfam" id="PF02899">
    <property type="entry name" value="Phage_int_SAM_1"/>
    <property type="match status" value="1"/>
</dbReference>
<proteinExistence type="inferred from homology"/>
<comment type="similarity">
    <text evidence="1">Belongs to the 'phage' integrase family.</text>
</comment>
<dbReference type="InterPro" id="IPR050808">
    <property type="entry name" value="Phage_Integrase"/>
</dbReference>
<accession>A0A679I3B6</accession>
<evidence type="ECO:0000256" key="4">
    <source>
        <dbReference type="ARBA" id="ARBA00023172"/>
    </source>
</evidence>
<dbReference type="InterPro" id="IPR010998">
    <property type="entry name" value="Integrase_recombinase_N"/>
</dbReference>
<dbReference type="AlphaFoldDB" id="A0A679I3B6"/>
<keyword evidence="2" id="KW-0229">DNA integration</keyword>
<protein>
    <submittedName>
        <fullName evidence="5">Uncharacterized protein</fullName>
    </submittedName>
</protein>
<gene>
    <name evidence="5" type="ORF">ICHIAU1_08240</name>
</gene>
<dbReference type="InterPro" id="IPR004107">
    <property type="entry name" value="Integrase_SAM-like_N"/>
</dbReference>
<dbReference type="GO" id="GO:0006310">
    <property type="term" value="P:DNA recombination"/>
    <property type="evidence" value="ECO:0007669"/>
    <property type="project" value="UniProtKB-KW"/>
</dbReference>
<dbReference type="Proteomes" id="UP000463961">
    <property type="component" value="Chromosome"/>
</dbReference>
<evidence type="ECO:0000256" key="1">
    <source>
        <dbReference type="ARBA" id="ARBA00008857"/>
    </source>
</evidence>
<dbReference type="Gene3D" id="1.10.150.130">
    <property type="match status" value="1"/>
</dbReference>
<dbReference type="Pfam" id="PF00589">
    <property type="entry name" value="Phage_integrase"/>
    <property type="match status" value="1"/>
</dbReference>
<dbReference type="InterPro" id="IPR044068">
    <property type="entry name" value="CB"/>
</dbReference>
<dbReference type="InterPro" id="IPR002104">
    <property type="entry name" value="Integrase_catalytic"/>
</dbReference>
<dbReference type="PANTHER" id="PTHR30629">
    <property type="entry name" value="PROPHAGE INTEGRASE"/>
    <property type="match status" value="1"/>
</dbReference>
<evidence type="ECO:0000256" key="2">
    <source>
        <dbReference type="ARBA" id="ARBA00022908"/>
    </source>
</evidence>
<dbReference type="GO" id="GO:0015074">
    <property type="term" value="P:DNA integration"/>
    <property type="evidence" value="ECO:0007669"/>
    <property type="project" value="UniProtKB-KW"/>
</dbReference>
<organism evidence="5 6">
    <name type="scientific">Fluviibacter phosphoraccumulans</name>
    <dbReference type="NCBI Taxonomy" id="1751046"/>
    <lineage>
        <taxon>Bacteria</taxon>
        <taxon>Pseudomonadati</taxon>
        <taxon>Pseudomonadota</taxon>
        <taxon>Betaproteobacteria</taxon>
        <taxon>Rhodocyclales</taxon>
        <taxon>Fluviibacteraceae</taxon>
        <taxon>Fluviibacter</taxon>
    </lineage>
</organism>
<dbReference type="Pfam" id="PF13711">
    <property type="entry name" value="DUF4160"/>
    <property type="match status" value="1"/>
</dbReference>
<evidence type="ECO:0000313" key="6">
    <source>
        <dbReference type="Proteomes" id="UP000463961"/>
    </source>
</evidence>
<evidence type="ECO:0000313" key="5">
    <source>
        <dbReference type="EMBL" id="BBU68541.1"/>
    </source>
</evidence>
<dbReference type="InterPro" id="IPR013762">
    <property type="entry name" value="Integrase-like_cat_sf"/>
</dbReference>
<dbReference type="InterPro" id="IPR011010">
    <property type="entry name" value="DNA_brk_join_enz"/>
</dbReference>
<keyword evidence="3" id="KW-0238">DNA-binding</keyword>
<dbReference type="CDD" id="cd01184">
    <property type="entry name" value="INT_C_like_1"/>
    <property type="match status" value="1"/>
</dbReference>
<dbReference type="EMBL" id="AP022345">
    <property type="protein sequence ID" value="BBU68541.1"/>
    <property type="molecule type" value="Genomic_DNA"/>
</dbReference>
<reference evidence="6" key="1">
    <citation type="submission" date="2020-01" db="EMBL/GenBank/DDBJ databases">
        <title>Phosphoaccumulans saitamaens gen. nov., sp. nov., a polyphosphate accumulating bacterium isolated from surface river water.</title>
        <authorList>
            <person name="Watanabe K."/>
            <person name="Suda W."/>
        </authorList>
    </citation>
    <scope>NUCLEOTIDE SEQUENCE [LARGE SCALE GENOMIC DNA]</scope>
    <source>
        <strain evidence="6">ICHIAU1</strain>
    </source>
</reference>
<dbReference type="Gene3D" id="1.10.443.10">
    <property type="entry name" value="Intergrase catalytic core"/>
    <property type="match status" value="1"/>
</dbReference>
<dbReference type="PANTHER" id="PTHR30629:SF2">
    <property type="entry name" value="PROPHAGE INTEGRASE INTS-RELATED"/>
    <property type="match status" value="1"/>
</dbReference>
<sequence>MWCETDVTVRPIVSSVVSTKILSLTPYEELFALWQKSSMQRRETTVDAYWKNLKQFAQLVRYKPLLELTRKDIVMYRDALLEQGYSVTTTINKVSIIRRLFEAAIDYELMDDNPAQNIKTLNKPTIKQRVAFDAQDLHRIFNSPVYSEKLLPRGGGYEAAYWLPLLALYTGARVEELAQLLVRDVRFVNGLGHYLNITDEAAHAKLKNPSSRRRIPVHPVLLACGFIDYVAKGEPDRLLFPHLKPNPRGKLAGYFSTWFSLWLRNTLKITDPRKVFHSFRHTFKDCCRQMGIEEAVHDALTGHTNSSAGRKYGNEQYPLQPLFEAMMHFDVAGIDLSHLFVKPLIKRRVATDQQIVSAFYGLVAAFSTNIPQHVETPTLLLQYQGHELMMNIETSETVYGQLPTNKQLLANAWVEIHREELLANWHMGRDTGDYFKIEPLR</sequence>
<dbReference type="GO" id="GO:0003677">
    <property type="term" value="F:DNA binding"/>
    <property type="evidence" value="ECO:0007669"/>
    <property type="project" value="UniProtKB-UniRule"/>
</dbReference>
<dbReference type="PROSITE" id="PS51900">
    <property type="entry name" value="CB"/>
    <property type="match status" value="1"/>
</dbReference>
<evidence type="ECO:0000256" key="3">
    <source>
        <dbReference type="ARBA" id="ARBA00023125"/>
    </source>
</evidence>